<feature type="domain" description="Spore germination protein N-terminal" evidence="9">
    <location>
        <begin position="28"/>
        <end position="201"/>
    </location>
</feature>
<evidence type="ECO:0000313" key="11">
    <source>
        <dbReference type="Proteomes" id="UP001597448"/>
    </source>
</evidence>
<dbReference type="EMBL" id="JBHUKY010000058">
    <property type="protein sequence ID" value="MFD2413128.1"/>
    <property type="molecule type" value="Genomic_DNA"/>
</dbReference>
<protein>
    <submittedName>
        <fullName evidence="10">Ger(X)C family spore germination protein</fullName>
    </submittedName>
</protein>
<dbReference type="PANTHER" id="PTHR35789">
    <property type="entry name" value="SPORE GERMINATION PROTEIN B3"/>
    <property type="match status" value="1"/>
</dbReference>
<evidence type="ECO:0000256" key="3">
    <source>
        <dbReference type="ARBA" id="ARBA00022544"/>
    </source>
</evidence>
<keyword evidence="6" id="KW-0564">Palmitate</keyword>
<keyword evidence="3" id="KW-0309">Germination</keyword>
<dbReference type="InterPro" id="IPR057336">
    <property type="entry name" value="GerAC_N"/>
</dbReference>
<evidence type="ECO:0000259" key="9">
    <source>
        <dbReference type="Pfam" id="PF25198"/>
    </source>
</evidence>
<dbReference type="Proteomes" id="UP001597448">
    <property type="component" value="Unassembled WGS sequence"/>
</dbReference>
<evidence type="ECO:0000259" key="8">
    <source>
        <dbReference type="Pfam" id="PF05504"/>
    </source>
</evidence>
<evidence type="ECO:0000256" key="1">
    <source>
        <dbReference type="ARBA" id="ARBA00004635"/>
    </source>
</evidence>
<comment type="similarity">
    <text evidence="2">Belongs to the GerABKC lipoprotein family.</text>
</comment>
<dbReference type="InterPro" id="IPR046953">
    <property type="entry name" value="Spore_GerAC-like_C"/>
</dbReference>
<comment type="subcellular location">
    <subcellularLocation>
        <location evidence="1">Membrane</location>
        <topology evidence="1">Lipid-anchor</topology>
    </subcellularLocation>
</comment>
<evidence type="ECO:0000313" key="10">
    <source>
        <dbReference type="EMBL" id="MFD2413128.1"/>
    </source>
</evidence>
<dbReference type="NCBIfam" id="TIGR02887">
    <property type="entry name" value="spore_ger_x_C"/>
    <property type="match status" value="1"/>
</dbReference>
<evidence type="ECO:0000256" key="5">
    <source>
        <dbReference type="ARBA" id="ARBA00023136"/>
    </source>
</evidence>
<evidence type="ECO:0000256" key="4">
    <source>
        <dbReference type="ARBA" id="ARBA00022729"/>
    </source>
</evidence>
<dbReference type="PANTHER" id="PTHR35789:SF1">
    <property type="entry name" value="SPORE GERMINATION PROTEIN B3"/>
    <property type="match status" value="1"/>
</dbReference>
<reference evidence="11" key="1">
    <citation type="journal article" date="2019" name="Int. J. Syst. Evol. Microbiol.">
        <title>The Global Catalogue of Microorganisms (GCM) 10K type strain sequencing project: providing services to taxonomists for standard genome sequencing and annotation.</title>
        <authorList>
            <consortium name="The Broad Institute Genomics Platform"/>
            <consortium name="The Broad Institute Genome Sequencing Center for Infectious Disease"/>
            <person name="Wu L."/>
            <person name="Ma J."/>
        </authorList>
    </citation>
    <scope>NUCLEOTIDE SEQUENCE [LARGE SCALE GENOMIC DNA]</scope>
    <source>
        <strain evidence="11">CCM 8725</strain>
    </source>
</reference>
<evidence type="ECO:0000256" key="2">
    <source>
        <dbReference type="ARBA" id="ARBA00007886"/>
    </source>
</evidence>
<dbReference type="RefSeq" id="WP_209993550.1">
    <property type="nucleotide sequence ID" value="NZ_JBHSVQ010000001.1"/>
</dbReference>
<keyword evidence="5" id="KW-0472">Membrane</keyword>
<sequence length="406" mass="44900">MNTQRFQQVLPVLLLVFSLAVLPGCWSSKELNELAVVMALGIDTAPQGYAVSAQVLNSGEARNNKGESGKSLPVLTYKATGQTVPDALQHILSAAPHALYLSHIRVLVLGEELARQGVSDIMDFITRNHQLRSDFFLVVAKHSLASDILEINTSFEPIPANSLYSSILVSHKNWAATGSITLQQFILELERGGSNPIMSGVQLKGDTSGGGTLQNIESIVPKSQIVQAGMAIFKKDRLVGWLGESTSKTVNYTLNEVSSTNGNVTCPDGGKIGFIVTRSESRIHPRIGPDGKPEFTVRINVEVDLTTIQSTIDLSKPANVETLQTEIEKKYKTVMSRNIQNVQKTFASDIFGFGEALHRKYPRLWRTYREEWDEHFKQVKISVDCDAHVRRIGSIDQPQRREMESK</sequence>
<feature type="domain" description="Spore germination GerAC-like C-terminal" evidence="8">
    <location>
        <begin position="229"/>
        <end position="393"/>
    </location>
</feature>
<dbReference type="Gene3D" id="3.30.300.210">
    <property type="entry name" value="Nutrient germinant receptor protein C, domain 3"/>
    <property type="match status" value="1"/>
</dbReference>
<evidence type="ECO:0000256" key="7">
    <source>
        <dbReference type="ARBA" id="ARBA00023288"/>
    </source>
</evidence>
<comment type="caution">
    <text evidence="10">The sequence shown here is derived from an EMBL/GenBank/DDBJ whole genome shotgun (WGS) entry which is preliminary data.</text>
</comment>
<evidence type="ECO:0000256" key="6">
    <source>
        <dbReference type="ARBA" id="ARBA00023139"/>
    </source>
</evidence>
<accession>A0ABW5FDQ0</accession>
<dbReference type="Pfam" id="PF25198">
    <property type="entry name" value="Spore_GerAC_N"/>
    <property type="match status" value="1"/>
</dbReference>
<name>A0ABW5FDQ0_9BACL</name>
<gene>
    <name evidence="10" type="ORF">ACFSX3_24900</name>
</gene>
<keyword evidence="11" id="KW-1185">Reference proteome</keyword>
<keyword evidence="7" id="KW-0449">Lipoprotein</keyword>
<dbReference type="InterPro" id="IPR038501">
    <property type="entry name" value="Spore_GerAC_C_sf"/>
</dbReference>
<keyword evidence="4" id="KW-0732">Signal</keyword>
<proteinExistence type="inferred from homology"/>
<dbReference type="Pfam" id="PF05504">
    <property type="entry name" value="Spore_GerAC"/>
    <property type="match status" value="1"/>
</dbReference>
<organism evidence="10 11">
    <name type="scientific">Paenibacillus rhizoplanae</name>
    <dbReference type="NCBI Taxonomy" id="1917181"/>
    <lineage>
        <taxon>Bacteria</taxon>
        <taxon>Bacillati</taxon>
        <taxon>Bacillota</taxon>
        <taxon>Bacilli</taxon>
        <taxon>Bacillales</taxon>
        <taxon>Paenibacillaceae</taxon>
        <taxon>Paenibacillus</taxon>
    </lineage>
</organism>
<dbReference type="InterPro" id="IPR008844">
    <property type="entry name" value="Spore_GerAC-like"/>
</dbReference>